<evidence type="ECO:0000256" key="3">
    <source>
        <dbReference type="ARBA" id="ARBA00023015"/>
    </source>
</evidence>
<accession>A0ABT2LVR9</accession>
<dbReference type="PANTHER" id="PTHR30118:SF15">
    <property type="entry name" value="TRANSCRIPTIONAL REGULATORY PROTEIN"/>
    <property type="match status" value="1"/>
</dbReference>
<dbReference type="Proteomes" id="UP001320831">
    <property type="component" value="Unassembled WGS sequence"/>
</dbReference>
<evidence type="ECO:0000313" key="8">
    <source>
        <dbReference type="Proteomes" id="UP001320831"/>
    </source>
</evidence>
<dbReference type="PROSITE" id="PS50931">
    <property type="entry name" value="HTH_LYSR"/>
    <property type="match status" value="1"/>
</dbReference>
<evidence type="ECO:0000256" key="4">
    <source>
        <dbReference type="ARBA" id="ARBA00023125"/>
    </source>
</evidence>
<dbReference type="InterPro" id="IPR036388">
    <property type="entry name" value="WH-like_DNA-bd_sf"/>
</dbReference>
<dbReference type="InterPro" id="IPR036390">
    <property type="entry name" value="WH_DNA-bd_sf"/>
</dbReference>
<comment type="caution">
    <text evidence="7">The sequence shown here is derived from an EMBL/GenBank/DDBJ whole genome shotgun (WGS) entry which is preliminary data.</text>
</comment>
<dbReference type="InterPro" id="IPR050389">
    <property type="entry name" value="LysR-type_TF"/>
</dbReference>
<protein>
    <submittedName>
        <fullName evidence="7">LysR substrate-binding domain-containing protein</fullName>
    </submittedName>
</protein>
<evidence type="ECO:0000256" key="1">
    <source>
        <dbReference type="ARBA" id="ARBA00009437"/>
    </source>
</evidence>
<comment type="similarity">
    <text evidence="1">Belongs to the LysR transcriptional regulatory family.</text>
</comment>
<evidence type="ECO:0000259" key="6">
    <source>
        <dbReference type="PROSITE" id="PS50931"/>
    </source>
</evidence>
<feature type="domain" description="HTH lysR-type" evidence="6">
    <location>
        <begin position="7"/>
        <end position="64"/>
    </location>
</feature>
<dbReference type="EMBL" id="JAOCZP010000007">
    <property type="protein sequence ID" value="MCT7377463.1"/>
    <property type="molecule type" value="Genomic_DNA"/>
</dbReference>
<keyword evidence="8" id="KW-1185">Reference proteome</keyword>
<dbReference type="CDD" id="cd08417">
    <property type="entry name" value="PBP2_Nitroaromatics_like"/>
    <property type="match status" value="1"/>
</dbReference>
<dbReference type="SUPFAM" id="SSF53850">
    <property type="entry name" value="Periplasmic binding protein-like II"/>
    <property type="match status" value="1"/>
</dbReference>
<sequence length="327" mass="36226">MVNFAALDLNLLRVFDAMMIELSTVRAGERVGLTQPAVSSALGRLRQILHDDLFIRVGNRMVPTPKALALREPIRNALRQLEDAFNSTVEFDPARADHNFLIGGSDYVSTLLMPEIARSLMPEAPDITFQMLDVSAKQVFAALSEGKVDVALERELESPDWISRRALFRSFVVCVARKGHPSLAQSGIAPGGRIPLEIFCSIPHVFLSTDGSKVGSLGPGLRQRGLSRRIGATASHFQAVALAAASSDLLGNLPVRFAQYAVRLLDLDLYLPPFDPPVVQICMYWHRRVERDLAQMWLREKIAAAMDFDTAYPPVNLDKLEKPPWEA</sequence>
<reference evidence="7 8" key="1">
    <citation type="submission" date="2022-09" db="EMBL/GenBank/DDBJ databases">
        <title>Chelativorans salina sp. nov., a novel slightly halophilic bacterium isolated from a saline lake sediment enrichment.</title>
        <authorList>
            <person name="Gao L."/>
            <person name="Fang B.-Z."/>
            <person name="Li W.-J."/>
        </authorList>
    </citation>
    <scope>NUCLEOTIDE SEQUENCE [LARGE SCALE GENOMIC DNA]</scope>
    <source>
        <strain evidence="7 8">EGI FJ00035</strain>
    </source>
</reference>
<keyword evidence="3" id="KW-0805">Transcription regulation</keyword>
<dbReference type="Pfam" id="PF03466">
    <property type="entry name" value="LysR_substrate"/>
    <property type="match status" value="1"/>
</dbReference>
<dbReference type="SUPFAM" id="SSF46785">
    <property type="entry name" value="Winged helix' DNA-binding domain"/>
    <property type="match status" value="1"/>
</dbReference>
<dbReference type="PANTHER" id="PTHR30118">
    <property type="entry name" value="HTH-TYPE TRANSCRIPTIONAL REGULATOR LEUO-RELATED"/>
    <property type="match status" value="1"/>
</dbReference>
<keyword evidence="5" id="KW-0804">Transcription</keyword>
<dbReference type="InterPro" id="IPR037402">
    <property type="entry name" value="YidZ_PBP2"/>
</dbReference>
<dbReference type="Pfam" id="PF00126">
    <property type="entry name" value="HTH_1"/>
    <property type="match status" value="1"/>
</dbReference>
<dbReference type="InterPro" id="IPR005119">
    <property type="entry name" value="LysR_subst-bd"/>
</dbReference>
<evidence type="ECO:0000256" key="5">
    <source>
        <dbReference type="ARBA" id="ARBA00023163"/>
    </source>
</evidence>
<evidence type="ECO:0000256" key="2">
    <source>
        <dbReference type="ARBA" id="ARBA00022458"/>
    </source>
</evidence>
<dbReference type="InterPro" id="IPR000847">
    <property type="entry name" value="LysR_HTH_N"/>
</dbReference>
<proteinExistence type="inferred from homology"/>
<organism evidence="7 8">
    <name type="scientific">Chelativorans salis</name>
    <dbReference type="NCBI Taxonomy" id="2978478"/>
    <lineage>
        <taxon>Bacteria</taxon>
        <taxon>Pseudomonadati</taxon>
        <taxon>Pseudomonadota</taxon>
        <taxon>Alphaproteobacteria</taxon>
        <taxon>Hyphomicrobiales</taxon>
        <taxon>Phyllobacteriaceae</taxon>
        <taxon>Chelativorans</taxon>
    </lineage>
</organism>
<gene>
    <name evidence="7" type="ORF">N5A92_20815</name>
</gene>
<keyword evidence="2" id="KW-0536">Nodulation</keyword>
<evidence type="ECO:0000313" key="7">
    <source>
        <dbReference type="EMBL" id="MCT7377463.1"/>
    </source>
</evidence>
<name>A0ABT2LVR9_9HYPH</name>
<dbReference type="Gene3D" id="1.10.10.10">
    <property type="entry name" value="Winged helix-like DNA-binding domain superfamily/Winged helix DNA-binding domain"/>
    <property type="match status" value="1"/>
</dbReference>
<dbReference type="RefSeq" id="WP_260905980.1">
    <property type="nucleotide sequence ID" value="NZ_JAOCZP010000007.1"/>
</dbReference>
<keyword evidence="4" id="KW-0238">DNA-binding</keyword>
<dbReference type="Gene3D" id="3.40.190.10">
    <property type="entry name" value="Periplasmic binding protein-like II"/>
    <property type="match status" value="2"/>
</dbReference>